<gene>
    <name evidence="1" type="ORF">DPMN_110642</name>
</gene>
<sequence length="72" mass="8346">MVTLLNGSHYVRAITGILIVEDLNHKLLWQAFWTYKDNATYPVLEQMKALQNMLVANKRCPEQLEVINGKMK</sequence>
<name>A0A9D4KD74_DREPO</name>
<accession>A0A9D4KD74</accession>
<evidence type="ECO:0000313" key="1">
    <source>
        <dbReference type="EMBL" id="KAH3837259.1"/>
    </source>
</evidence>
<protein>
    <submittedName>
        <fullName evidence="1">Uncharacterized protein</fullName>
    </submittedName>
</protein>
<dbReference type="EMBL" id="JAIWYP010000004">
    <property type="protein sequence ID" value="KAH3837259.1"/>
    <property type="molecule type" value="Genomic_DNA"/>
</dbReference>
<evidence type="ECO:0000313" key="2">
    <source>
        <dbReference type="Proteomes" id="UP000828390"/>
    </source>
</evidence>
<keyword evidence="2" id="KW-1185">Reference proteome</keyword>
<dbReference type="AlphaFoldDB" id="A0A9D4KD74"/>
<comment type="caution">
    <text evidence="1">The sequence shown here is derived from an EMBL/GenBank/DDBJ whole genome shotgun (WGS) entry which is preliminary data.</text>
</comment>
<organism evidence="1 2">
    <name type="scientific">Dreissena polymorpha</name>
    <name type="common">Zebra mussel</name>
    <name type="synonym">Mytilus polymorpha</name>
    <dbReference type="NCBI Taxonomy" id="45954"/>
    <lineage>
        <taxon>Eukaryota</taxon>
        <taxon>Metazoa</taxon>
        <taxon>Spiralia</taxon>
        <taxon>Lophotrochozoa</taxon>
        <taxon>Mollusca</taxon>
        <taxon>Bivalvia</taxon>
        <taxon>Autobranchia</taxon>
        <taxon>Heteroconchia</taxon>
        <taxon>Euheterodonta</taxon>
        <taxon>Imparidentia</taxon>
        <taxon>Neoheterodontei</taxon>
        <taxon>Myida</taxon>
        <taxon>Dreissenoidea</taxon>
        <taxon>Dreissenidae</taxon>
        <taxon>Dreissena</taxon>
    </lineage>
</organism>
<reference evidence="1" key="1">
    <citation type="journal article" date="2019" name="bioRxiv">
        <title>The Genome of the Zebra Mussel, Dreissena polymorpha: A Resource for Invasive Species Research.</title>
        <authorList>
            <person name="McCartney M.A."/>
            <person name="Auch B."/>
            <person name="Kono T."/>
            <person name="Mallez S."/>
            <person name="Zhang Y."/>
            <person name="Obille A."/>
            <person name="Becker A."/>
            <person name="Abrahante J.E."/>
            <person name="Garbe J."/>
            <person name="Badalamenti J.P."/>
            <person name="Herman A."/>
            <person name="Mangelson H."/>
            <person name="Liachko I."/>
            <person name="Sullivan S."/>
            <person name="Sone E.D."/>
            <person name="Koren S."/>
            <person name="Silverstein K.A.T."/>
            <person name="Beckman K.B."/>
            <person name="Gohl D.M."/>
        </authorList>
    </citation>
    <scope>NUCLEOTIDE SEQUENCE</scope>
    <source>
        <strain evidence="1">Duluth1</strain>
        <tissue evidence="1">Whole animal</tissue>
    </source>
</reference>
<proteinExistence type="predicted"/>
<reference evidence="1" key="2">
    <citation type="submission" date="2020-11" db="EMBL/GenBank/DDBJ databases">
        <authorList>
            <person name="McCartney M.A."/>
            <person name="Auch B."/>
            <person name="Kono T."/>
            <person name="Mallez S."/>
            <person name="Becker A."/>
            <person name="Gohl D.M."/>
            <person name="Silverstein K.A.T."/>
            <person name="Koren S."/>
            <person name="Bechman K.B."/>
            <person name="Herman A."/>
            <person name="Abrahante J.E."/>
            <person name="Garbe J."/>
        </authorList>
    </citation>
    <scope>NUCLEOTIDE SEQUENCE</scope>
    <source>
        <strain evidence="1">Duluth1</strain>
        <tissue evidence="1">Whole animal</tissue>
    </source>
</reference>
<dbReference type="Proteomes" id="UP000828390">
    <property type="component" value="Unassembled WGS sequence"/>
</dbReference>